<gene>
    <name evidence="2" type="ORF">KIPB_013377</name>
</gene>
<organism evidence="2 3">
    <name type="scientific">Kipferlia bialata</name>
    <dbReference type="NCBI Taxonomy" id="797122"/>
    <lineage>
        <taxon>Eukaryota</taxon>
        <taxon>Metamonada</taxon>
        <taxon>Carpediemonas-like organisms</taxon>
        <taxon>Kipferlia</taxon>
    </lineage>
</organism>
<dbReference type="AlphaFoldDB" id="A0A9K3D9E6"/>
<sequence length="110" mass="12181">MPIHKITPTPDGSAVPKVPPLNNRTPARKGKGGRRTPSRSEGGGARPESAKSTLSDLLQDKPEAGEYVSLATVLLRQRRESYQLQNLLERKRKEYRGEMTSLANREATLD</sequence>
<feature type="compositionally biased region" description="Basic residues" evidence="1">
    <location>
        <begin position="26"/>
        <end position="37"/>
    </location>
</feature>
<dbReference type="Proteomes" id="UP000265618">
    <property type="component" value="Unassembled WGS sequence"/>
</dbReference>
<dbReference type="EMBL" id="BDIP01006314">
    <property type="protein sequence ID" value="GIQ90546.1"/>
    <property type="molecule type" value="Genomic_DNA"/>
</dbReference>
<name>A0A9K3D9E6_9EUKA</name>
<reference evidence="2 3" key="1">
    <citation type="journal article" date="2018" name="PLoS ONE">
        <title>The draft genome of Kipferlia bialata reveals reductive genome evolution in fornicate parasites.</title>
        <authorList>
            <person name="Tanifuji G."/>
            <person name="Takabayashi S."/>
            <person name="Kume K."/>
            <person name="Takagi M."/>
            <person name="Nakayama T."/>
            <person name="Kamikawa R."/>
            <person name="Inagaki Y."/>
            <person name="Hashimoto T."/>
        </authorList>
    </citation>
    <scope>NUCLEOTIDE SEQUENCE [LARGE SCALE GENOMIC DNA]</scope>
    <source>
        <strain evidence="2">NY0173</strain>
    </source>
</reference>
<evidence type="ECO:0000313" key="3">
    <source>
        <dbReference type="Proteomes" id="UP000265618"/>
    </source>
</evidence>
<feature type="region of interest" description="Disordered" evidence="1">
    <location>
        <begin position="1"/>
        <end position="63"/>
    </location>
</feature>
<feature type="non-terminal residue" evidence="2">
    <location>
        <position position="1"/>
    </location>
</feature>
<keyword evidence="3" id="KW-1185">Reference proteome</keyword>
<accession>A0A9K3D9E6</accession>
<evidence type="ECO:0000256" key="1">
    <source>
        <dbReference type="SAM" id="MobiDB-lite"/>
    </source>
</evidence>
<comment type="caution">
    <text evidence="2">The sequence shown here is derived from an EMBL/GenBank/DDBJ whole genome shotgun (WGS) entry which is preliminary data.</text>
</comment>
<evidence type="ECO:0000313" key="2">
    <source>
        <dbReference type="EMBL" id="GIQ90546.1"/>
    </source>
</evidence>
<protein>
    <submittedName>
        <fullName evidence="2">Uncharacterized protein</fullName>
    </submittedName>
</protein>
<proteinExistence type="predicted"/>